<dbReference type="AlphaFoldDB" id="A0A7S1KZQ0"/>
<feature type="region of interest" description="Disordered" evidence="2">
    <location>
        <begin position="206"/>
        <end position="238"/>
    </location>
</feature>
<evidence type="ECO:0000313" key="3">
    <source>
        <dbReference type="EMBL" id="CAD9090077.1"/>
    </source>
</evidence>
<feature type="coiled-coil region" evidence="1">
    <location>
        <begin position="1"/>
        <end position="28"/>
    </location>
</feature>
<feature type="coiled-coil region" evidence="1">
    <location>
        <begin position="62"/>
        <end position="149"/>
    </location>
</feature>
<accession>A0A7S1KZQ0</accession>
<reference evidence="3" key="1">
    <citation type="submission" date="2021-01" db="EMBL/GenBank/DDBJ databases">
        <authorList>
            <person name="Corre E."/>
            <person name="Pelletier E."/>
            <person name="Niang G."/>
            <person name="Scheremetjew M."/>
            <person name="Finn R."/>
            <person name="Kale V."/>
            <person name="Holt S."/>
            <person name="Cochrane G."/>
            <person name="Meng A."/>
            <person name="Brown T."/>
            <person name="Cohen L."/>
        </authorList>
    </citation>
    <scope>NUCLEOTIDE SEQUENCE</scope>
    <source>
        <strain evidence="3">OF101</strain>
    </source>
</reference>
<protein>
    <submittedName>
        <fullName evidence="3">Uncharacterized protein</fullName>
    </submittedName>
</protein>
<name>A0A7S1KZQ0_ALECA</name>
<evidence type="ECO:0000256" key="2">
    <source>
        <dbReference type="SAM" id="MobiDB-lite"/>
    </source>
</evidence>
<gene>
    <name evidence="3" type="ORF">ACAT0790_LOCUS2341</name>
</gene>
<sequence>MRELLEENEDLQRECGMLSERCEALEDRCQSPVAAMGNPQADEPSSSALDEPRLAGVVRSVLTGIRREQREVRAKVTELEEQSWVEAQTCKAELHHAQGTLEEVHRRNAELERQLSSSHVEAQRAELRRDAAEREALRLREELRATQCSAALRSGRPSLEGGAPGLVGSALPLAGEGEVEALPAEGPAAGAPSDNLGQQLERLTRWRRRTSGERPSILLAGPSAGGGSGGGTGGAGGAGSACGLGAQRASCFCQSFRCLAFLHRGAPASEGASGPSSRRPSFGG</sequence>
<feature type="compositionally biased region" description="Gly residues" evidence="2">
    <location>
        <begin position="223"/>
        <end position="238"/>
    </location>
</feature>
<evidence type="ECO:0000256" key="1">
    <source>
        <dbReference type="SAM" id="Coils"/>
    </source>
</evidence>
<feature type="region of interest" description="Disordered" evidence="2">
    <location>
        <begin position="33"/>
        <end position="52"/>
    </location>
</feature>
<proteinExistence type="predicted"/>
<dbReference type="EMBL" id="HBGE01003880">
    <property type="protein sequence ID" value="CAD9090077.1"/>
    <property type="molecule type" value="Transcribed_RNA"/>
</dbReference>
<keyword evidence="1" id="KW-0175">Coiled coil</keyword>
<organism evidence="3">
    <name type="scientific">Alexandrium catenella</name>
    <name type="common">Red tide dinoflagellate</name>
    <name type="synonym">Gonyaulax catenella</name>
    <dbReference type="NCBI Taxonomy" id="2925"/>
    <lineage>
        <taxon>Eukaryota</taxon>
        <taxon>Sar</taxon>
        <taxon>Alveolata</taxon>
        <taxon>Dinophyceae</taxon>
        <taxon>Gonyaulacales</taxon>
        <taxon>Pyrocystaceae</taxon>
        <taxon>Alexandrium</taxon>
    </lineage>
</organism>